<evidence type="ECO:0000256" key="1">
    <source>
        <dbReference type="ARBA" id="ARBA00022741"/>
    </source>
</evidence>
<comment type="caution">
    <text evidence="3">The sequence shown here is derived from an EMBL/GenBank/DDBJ whole genome shotgun (WGS) entry which is preliminary data.</text>
</comment>
<evidence type="ECO:0000313" key="3">
    <source>
        <dbReference type="EMBL" id="KAL1886951.1"/>
    </source>
</evidence>
<dbReference type="PRINTS" id="PR00449">
    <property type="entry name" value="RASTRNSFRMNG"/>
</dbReference>
<dbReference type="InterPro" id="IPR005225">
    <property type="entry name" value="Small_GTP-bd"/>
</dbReference>
<dbReference type="SMART" id="SM00175">
    <property type="entry name" value="RAB"/>
    <property type="match status" value="1"/>
</dbReference>
<dbReference type="InterPro" id="IPR001806">
    <property type="entry name" value="Small_GTPase"/>
</dbReference>
<dbReference type="PANTHER" id="PTHR24070">
    <property type="entry name" value="RAS, DI-RAS, AND RHEB FAMILY MEMBERS OF SMALL GTPASE SUPERFAMILY"/>
    <property type="match status" value="1"/>
</dbReference>
<dbReference type="Gene3D" id="3.40.50.300">
    <property type="entry name" value="P-loop containing nucleotide triphosphate hydrolases"/>
    <property type="match status" value="1"/>
</dbReference>
<dbReference type="NCBIfam" id="TIGR00231">
    <property type="entry name" value="small_GTP"/>
    <property type="match status" value="1"/>
</dbReference>
<keyword evidence="2" id="KW-0342">GTP-binding</keyword>
<keyword evidence="1" id="KW-0547">Nucleotide-binding</keyword>
<dbReference type="SMART" id="SM00174">
    <property type="entry name" value="RHO"/>
    <property type="match status" value="1"/>
</dbReference>
<dbReference type="InterPro" id="IPR027417">
    <property type="entry name" value="P-loop_NTPase"/>
</dbReference>
<dbReference type="SMART" id="SM00173">
    <property type="entry name" value="RAS"/>
    <property type="match status" value="1"/>
</dbReference>
<dbReference type="InterPro" id="IPR020849">
    <property type="entry name" value="Small_GTPase_Ras-type"/>
</dbReference>
<dbReference type="SUPFAM" id="SSF52540">
    <property type="entry name" value="P-loop containing nucleoside triphosphate hydrolases"/>
    <property type="match status" value="1"/>
</dbReference>
<evidence type="ECO:0000313" key="4">
    <source>
        <dbReference type="Proteomes" id="UP001583280"/>
    </source>
</evidence>
<keyword evidence="4" id="KW-1185">Reference proteome</keyword>
<dbReference type="Pfam" id="PF00071">
    <property type="entry name" value="Ras"/>
    <property type="match status" value="1"/>
</dbReference>
<gene>
    <name evidence="3" type="primary">RHB1</name>
    <name evidence="3" type="ORF">Cpir12675_006818</name>
</gene>
<accession>A0ABR3YF88</accession>
<sequence>MAKQRKMALVGSRSVGKSSIAVQFTEGHFVDSYYPTIENTFIKPLRFKGHEYQAEIVDTAGLDEYSILNSKHFIGTHGYLMVYSVASLTSFEMIQVIRDKILNQLGTEDVPITIVGNKSDLRPEQRQVSVEDGKKLAVKWGCAWTEASARYNENITKAFELMIGEIEKSQSPDEPAAAKQCVLM</sequence>
<dbReference type="CDD" id="cd04137">
    <property type="entry name" value="RheB"/>
    <property type="match status" value="1"/>
</dbReference>
<protein>
    <submittedName>
        <fullName evidence="3">GTP-binding protein</fullName>
    </submittedName>
</protein>
<dbReference type="Proteomes" id="UP001583280">
    <property type="component" value="Unassembled WGS sequence"/>
</dbReference>
<dbReference type="PROSITE" id="PS51419">
    <property type="entry name" value="RAB"/>
    <property type="match status" value="1"/>
</dbReference>
<dbReference type="EMBL" id="JAWDJO010000384">
    <property type="protein sequence ID" value="KAL1886951.1"/>
    <property type="molecule type" value="Genomic_DNA"/>
</dbReference>
<reference evidence="3 4" key="1">
    <citation type="journal article" date="2024" name="IMA Fungus">
        <title>IMA Genome - F19 : A genome assembly and annotation guide to empower mycologists, including annotated draft genome sequences of Ceratocystis pirilliformis, Diaporthe australafricana, Fusarium ophioides, Paecilomyces lecythidis, and Sporothrix stenoceras.</title>
        <authorList>
            <person name="Aylward J."/>
            <person name="Wilson A.M."/>
            <person name="Visagie C.M."/>
            <person name="Spraker J."/>
            <person name="Barnes I."/>
            <person name="Buitendag C."/>
            <person name="Ceriani C."/>
            <person name="Del Mar Angel L."/>
            <person name="du Plessis D."/>
            <person name="Fuchs T."/>
            <person name="Gasser K."/>
            <person name="Kramer D."/>
            <person name="Li W."/>
            <person name="Munsamy K."/>
            <person name="Piso A."/>
            <person name="Price J.L."/>
            <person name="Sonnekus B."/>
            <person name="Thomas C."/>
            <person name="van der Nest A."/>
            <person name="van Dijk A."/>
            <person name="van Heerden A."/>
            <person name="van Vuuren N."/>
            <person name="Yilmaz N."/>
            <person name="Duong T.A."/>
            <person name="van der Merwe N.A."/>
            <person name="Wingfield M.J."/>
            <person name="Wingfield B.D."/>
        </authorList>
    </citation>
    <scope>NUCLEOTIDE SEQUENCE [LARGE SCALE GENOMIC DNA]</scope>
    <source>
        <strain evidence="3 4">CMW 12675</strain>
    </source>
</reference>
<name>A0ABR3YF88_9PEZI</name>
<proteinExistence type="predicted"/>
<organism evidence="3 4">
    <name type="scientific">Ceratocystis pirilliformis</name>
    <dbReference type="NCBI Taxonomy" id="259994"/>
    <lineage>
        <taxon>Eukaryota</taxon>
        <taxon>Fungi</taxon>
        <taxon>Dikarya</taxon>
        <taxon>Ascomycota</taxon>
        <taxon>Pezizomycotina</taxon>
        <taxon>Sordariomycetes</taxon>
        <taxon>Hypocreomycetidae</taxon>
        <taxon>Microascales</taxon>
        <taxon>Ceratocystidaceae</taxon>
        <taxon>Ceratocystis</taxon>
    </lineage>
</organism>
<dbReference type="PROSITE" id="PS51421">
    <property type="entry name" value="RAS"/>
    <property type="match status" value="1"/>
</dbReference>
<evidence type="ECO:0000256" key="2">
    <source>
        <dbReference type="ARBA" id="ARBA00023134"/>
    </source>
</evidence>